<gene>
    <name evidence="7" type="primary">LOC100902514</name>
</gene>
<dbReference type="InterPro" id="IPR006222">
    <property type="entry name" value="GCVT_N"/>
</dbReference>
<dbReference type="InterPro" id="IPR013977">
    <property type="entry name" value="GcvT_C"/>
</dbReference>
<keyword evidence="6" id="KW-1185">Reference proteome</keyword>
<dbReference type="GeneID" id="100902514"/>
<comment type="similarity">
    <text evidence="1">Belongs to the GcvT family.</text>
</comment>
<feature type="domain" description="GCVT N-terminal" evidence="3">
    <location>
        <begin position="472"/>
        <end position="757"/>
    </location>
</feature>
<dbReference type="FunFam" id="3.30.70.1400:FF:000003">
    <property type="entry name" value="Pyruvate dehydrogenase phosphatase regulatory subunit"/>
    <property type="match status" value="1"/>
</dbReference>
<dbReference type="Pfam" id="PF16350">
    <property type="entry name" value="FAO_M"/>
    <property type="match status" value="1"/>
</dbReference>
<name>A0AAJ7WJN2_9ACAR</name>
<dbReference type="Gene3D" id="2.40.30.110">
    <property type="entry name" value="Aminomethyltransferase beta-barrel domains"/>
    <property type="match status" value="1"/>
</dbReference>
<organism evidence="6 7">
    <name type="scientific">Galendromus occidentalis</name>
    <name type="common">western predatory mite</name>
    <dbReference type="NCBI Taxonomy" id="34638"/>
    <lineage>
        <taxon>Eukaryota</taxon>
        <taxon>Metazoa</taxon>
        <taxon>Ecdysozoa</taxon>
        <taxon>Arthropoda</taxon>
        <taxon>Chelicerata</taxon>
        <taxon>Arachnida</taxon>
        <taxon>Acari</taxon>
        <taxon>Parasitiformes</taxon>
        <taxon>Mesostigmata</taxon>
        <taxon>Gamasina</taxon>
        <taxon>Phytoseioidea</taxon>
        <taxon>Phytoseiidae</taxon>
        <taxon>Typhlodrominae</taxon>
        <taxon>Galendromus</taxon>
    </lineage>
</organism>
<dbReference type="RefSeq" id="XP_028968403.1">
    <property type="nucleotide sequence ID" value="XM_029112570.1"/>
</dbReference>
<evidence type="ECO:0000259" key="4">
    <source>
        <dbReference type="Pfam" id="PF08669"/>
    </source>
</evidence>
<dbReference type="SUPFAM" id="SSF101790">
    <property type="entry name" value="Aminomethyltransferase beta-barrel domain"/>
    <property type="match status" value="1"/>
</dbReference>
<dbReference type="SUPFAM" id="SSF51905">
    <property type="entry name" value="FAD/NAD(P)-binding domain"/>
    <property type="match status" value="1"/>
</dbReference>
<feature type="domain" description="FAD dependent oxidoreductase" evidence="2">
    <location>
        <begin position="53"/>
        <end position="411"/>
    </location>
</feature>
<reference evidence="7" key="1">
    <citation type="submission" date="2025-08" db="UniProtKB">
        <authorList>
            <consortium name="RefSeq"/>
        </authorList>
    </citation>
    <scope>IDENTIFICATION</scope>
</reference>
<dbReference type="Gene3D" id="3.30.9.10">
    <property type="entry name" value="D-Amino Acid Oxidase, subunit A, domain 2"/>
    <property type="match status" value="1"/>
</dbReference>
<dbReference type="InterPro" id="IPR027266">
    <property type="entry name" value="TrmE/GcvT-like"/>
</dbReference>
<evidence type="ECO:0000256" key="1">
    <source>
        <dbReference type="ARBA" id="ARBA00008609"/>
    </source>
</evidence>
<dbReference type="InterPro" id="IPR029043">
    <property type="entry name" value="GcvT/YgfZ_C"/>
</dbReference>
<dbReference type="InterPro" id="IPR006076">
    <property type="entry name" value="FAD-dep_OxRdtase"/>
</dbReference>
<dbReference type="InterPro" id="IPR036188">
    <property type="entry name" value="FAD/NAD-bd_sf"/>
</dbReference>
<feature type="domain" description="FAD dependent oxidoreductase central" evidence="5">
    <location>
        <begin position="414"/>
        <end position="469"/>
    </location>
</feature>
<dbReference type="SUPFAM" id="SSF103025">
    <property type="entry name" value="Folate-binding domain"/>
    <property type="match status" value="1"/>
</dbReference>
<dbReference type="KEGG" id="goe:100902514"/>
<dbReference type="SUPFAM" id="SSF54373">
    <property type="entry name" value="FAD-linked reductases, C-terminal domain"/>
    <property type="match status" value="1"/>
</dbReference>
<evidence type="ECO:0000259" key="2">
    <source>
        <dbReference type="Pfam" id="PF01266"/>
    </source>
</evidence>
<sequence length="885" mass="100635">MSLLSLRRALSPARISRRSLASESTWEPHASALNFGDDQHLVRDAQVPSSAQVIICGGGVVGCSVAYHLAHDHGITDVLLVDRGKIGGGSTRFGASLLSHIKNRTIESRMSKYSIDLYKDLQARGHQTGWKKCGSLHLARTRERLFAFRRMASIAQSMDIEVSVISPQEVQKMAPNISTERLEGALWCPVDGVADTHALCNILAEEAEKKGVKIIEGLFIDRILRDDRNNKVAGIECNFGKIDCEYFVNAAGYFGRLVGKLSRPQVQVPLYPCEHQFLHTKPVPGINHDMPVIHDYDGNFYIRVKDGKYVAGGFEPISKPVDFENLPAIGRGLLPADWDNFSILLNEMLFRIPDLVNVEVEKLYNSPESFTPDGRWLVGEASEMRNYFIASGMKSIGIEAAGGVGKVTASWMIEGEPEQDLWDIDVKRFIGLHNNKQFLKERAREIPGLYYKMPHPILEFETGRQLRMSPIYPRLREAGAMFGQTMGYERPGFYDPEYQEKSRQDARVSHTRTFFKPKYFDILQSEYEATRERCALIDYSSFTKLEISSPDDEVVRLLQELCSNDVDIPVGHIVNTGMQNEMGGYENDCSLVRLAHNKFMIICPTRQQQRAQTYLRRHIKHKPIWVTDITSSYTAICVIGPNSRDLMQQLTGLKMGIKDFPYFTYKEVDAWMANGVRMLHMTHTGEMGWVMYIPNEYALHVYDRLVDIGKDYGLQHVGYMAMKTLRIEKFFGFWGQDFNPTTTPLECGRAFRVKFEKENFIGKEALLKQKEEGIKKRFVQLLLRELDVETDPWPWGGEAIYLNDRVVGRVTTTAYGFTLNTHVCLGFIKDLDEEGVERVITNDYILKNEFYINIAGTMYPAKANIHSPALAYKGISKERTYFATQ</sequence>
<dbReference type="AlphaFoldDB" id="A0AAJ7WJN2"/>
<evidence type="ECO:0000259" key="5">
    <source>
        <dbReference type="Pfam" id="PF16350"/>
    </source>
</evidence>
<dbReference type="Proteomes" id="UP000694867">
    <property type="component" value="Unplaced"/>
</dbReference>
<dbReference type="InterPro" id="IPR032503">
    <property type="entry name" value="FAO_M"/>
</dbReference>
<dbReference type="Pfam" id="PF01266">
    <property type="entry name" value="DAO"/>
    <property type="match status" value="1"/>
</dbReference>
<dbReference type="Gene3D" id="3.30.1360.120">
    <property type="entry name" value="Probable tRNA modification gtpase trme, domain 1"/>
    <property type="match status" value="1"/>
</dbReference>
<evidence type="ECO:0000313" key="6">
    <source>
        <dbReference type="Proteomes" id="UP000694867"/>
    </source>
</evidence>
<dbReference type="Pfam" id="PF01571">
    <property type="entry name" value="GCV_T"/>
    <property type="match status" value="1"/>
</dbReference>
<protein>
    <submittedName>
        <fullName evidence="7">Pyruvate dehydrogenase phosphatase regulatory subunit, mitochondrial</fullName>
    </submittedName>
</protein>
<keyword evidence="7" id="KW-0670">Pyruvate</keyword>
<dbReference type="GO" id="GO:0005739">
    <property type="term" value="C:mitochondrion"/>
    <property type="evidence" value="ECO:0007669"/>
    <property type="project" value="TreeGrafter"/>
</dbReference>
<dbReference type="Gene3D" id="3.50.50.60">
    <property type="entry name" value="FAD/NAD(P)-binding domain"/>
    <property type="match status" value="1"/>
</dbReference>
<accession>A0AAJ7WJN2</accession>
<dbReference type="PANTHER" id="PTHR43757">
    <property type="entry name" value="AMINOMETHYLTRANSFERASE"/>
    <property type="match status" value="1"/>
</dbReference>
<proteinExistence type="inferred from homology"/>
<feature type="domain" description="Aminomethyltransferase C-terminal" evidence="4">
    <location>
        <begin position="776"/>
        <end position="863"/>
    </location>
</feature>
<dbReference type="PANTHER" id="PTHR43757:SF15">
    <property type="entry name" value="PYRUVATE DEHYDROGENASE PHOSPHATASE REGULATORY SUBUNIT, MITOCHONDRIAL-LIKE"/>
    <property type="match status" value="1"/>
</dbReference>
<dbReference type="Pfam" id="PF08669">
    <property type="entry name" value="GCV_T_C"/>
    <property type="match status" value="1"/>
</dbReference>
<dbReference type="Gene3D" id="3.30.70.1400">
    <property type="entry name" value="Aminomethyltransferase beta-barrel domains"/>
    <property type="match status" value="1"/>
</dbReference>
<evidence type="ECO:0000313" key="7">
    <source>
        <dbReference type="RefSeq" id="XP_028968403.1"/>
    </source>
</evidence>
<dbReference type="InterPro" id="IPR028896">
    <property type="entry name" value="GcvT/YgfZ/DmdA"/>
</dbReference>
<evidence type="ECO:0000259" key="3">
    <source>
        <dbReference type="Pfam" id="PF01571"/>
    </source>
</evidence>